<dbReference type="EC" id="1.13.12.16" evidence="4"/>
<keyword evidence="3 4" id="KW-0560">Oxidoreductase</keyword>
<evidence type="ECO:0000256" key="3">
    <source>
        <dbReference type="ARBA" id="ARBA00023002"/>
    </source>
</evidence>
<gene>
    <name evidence="4" type="ORF">OCA8868_01775</name>
</gene>
<dbReference type="EMBL" id="FXYD01000002">
    <property type="protein sequence ID" value="SMX38286.1"/>
    <property type="molecule type" value="Genomic_DNA"/>
</dbReference>
<keyword evidence="5" id="KW-1185">Reference proteome</keyword>
<proteinExistence type="predicted"/>
<evidence type="ECO:0000313" key="5">
    <source>
        <dbReference type="Proteomes" id="UP000203464"/>
    </source>
</evidence>
<dbReference type="InterPro" id="IPR013785">
    <property type="entry name" value="Aldolase_TIM"/>
</dbReference>
<dbReference type="RefSeq" id="WP_093996152.1">
    <property type="nucleotide sequence ID" value="NZ_FXYD01000002.1"/>
</dbReference>
<dbReference type="GO" id="GO:0018580">
    <property type="term" value="F:nitronate monooxygenase activity"/>
    <property type="evidence" value="ECO:0007669"/>
    <property type="project" value="UniProtKB-EC"/>
</dbReference>
<sequence length="320" mass="34037">MKTRLTDVLDLKYPIIQAPMAFAAGGALAAATSHSGALGMIGGGYGDLDWIDAQFEVAGQAHIGCGLITWALADRPWILRHVIKRNPKAIYLSFGDPAPYAEDILNAGIPLICQVQTWKDARRAIEVGANVVVAQGSEAGGHGENRGTMTLVPEVFDEIAKQNSNVALVAAGGIADGRGLAASFALGADGVVVGTRYWASKEALVHPRILANALAANGDDTLRTRVLDIVRDYDWPRRYTARAQRNAFLNTWHGSETDLLEDLEVQKEIWADAQQRGDTATVAAFAGEGLGLIDSAPSAQDIAGNIIEQASSILVPKFKV</sequence>
<dbReference type="OrthoDB" id="9778912at2"/>
<keyword evidence="1" id="KW-0285">Flavoprotein</keyword>
<dbReference type="CDD" id="cd04730">
    <property type="entry name" value="NPD_like"/>
    <property type="match status" value="1"/>
</dbReference>
<dbReference type="AlphaFoldDB" id="A0A238K8J4"/>
<dbReference type="Gene3D" id="3.20.20.70">
    <property type="entry name" value="Aldolase class I"/>
    <property type="match status" value="1"/>
</dbReference>
<accession>A0A238K8J4</accession>
<keyword evidence="2" id="KW-0288">FMN</keyword>
<dbReference type="Proteomes" id="UP000203464">
    <property type="component" value="Unassembled WGS sequence"/>
</dbReference>
<reference evidence="5" key="1">
    <citation type="submission" date="2017-05" db="EMBL/GenBank/DDBJ databases">
        <authorList>
            <person name="Rodrigo-Torres L."/>
            <person name="Arahal R. D."/>
            <person name="Lucena T."/>
        </authorList>
    </citation>
    <scope>NUCLEOTIDE SEQUENCE [LARGE SCALE GENOMIC DNA]</scope>
    <source>
        <strain evidence="5">CECT 8868</strain>
    </source>
</reference>
<evidence type="ECO:0000256" key="2">
    <source>
        <dbReference type="ARBA" id="ARBA00022643"/>
    </source>
</evidence>
<name>A0A238K8J4_9RHOB</name>
<protein>
    <submittedName>
        <fullName evidence="4">Nitronate monooxygenase</fullName>
        <ecNumber evidence="4">1.13.12.16</ecNumber>
    </submittedName>
</protein>
<organism evidence="4 5">
    <name type="scientific">Octadecabacter ascidiaceicola</name>
    <dbReference type="NCBI Taxonomy" id="1655543"/>
    <lineage>
        <taxon>Bacteria</taxon>
        <taxon>Pseudomonadati</taxon>
        <taxon>Pseudomonadota</taxon>
        <taxon>Alphaproteobacteria</taxon>
        <taxon>Rhodobacterales</taxon>
        <taxon>Roseobacteraceae</taxon>
        <taxon>Octadecabacter</taxon>
    </lineage>
</organism>
<evidence type="ECO:0000313" key="4">
    <source>
        <dbReference type="EMBL" id="SMX38286.1"/>
    </source>
</evidence>
<evidence type="ECO:0000256" key="1">
    <source>
        <dbReference type="ARBA" id="ARBA00022630"/>
    </source>
</evidence>
<dbReference type="InterPro" id="IPR004136">
    <property type="entry name" value="NMO"/>
</dbReference>
<dbReference type="PANTHER" id="PTHR32332">
    <property type="entry name" value="2-NITROPROPANE DIOXYGENASE"/>
    <property type="match status" value="1"/>
</dbReference>
<dbReference type="Pfam" id="PF03060">
    <property type="entry name" value="NMO"/>
    <property type="match status" value="2"/>
</dbReference>
<keyword evidence="4" id="KW-0503">Monooxygenase</keyword>
<dbReference type="PANTHER" id="PTHR32332:SF31">
    <property type="entry name" value="2-NITROPROPANE DIOXYGENASE FAMILY, PUTATIVE (AFU_ORTHOLOGUE AFUA_2G09850)-RELATED"/>
    <property type="match status" value="1"/>
</dbReference>
<dbReference type="SUPFAM" id="SSF51412">
    <property type="entry name" value="Inosine monophosphate dehydrogenase (IMPDH)"/>
    <property type="match status" value="1"/>
</dbReference>